<dbReference type="InterPro" id="IPR036779">
    <property type="entry name" value="LysM_dom_sf"/>
</dbReference>
<feature type="region of interest" description="Disordered" evidence="1">
    <location>
        <begin position="1"/>
        <end position="31"/>
    </location>
</feature>
<name>A0A165JLI4_9BASI</name>
<feature type="compositionally biased region" description="Low complexity" evidence="1">
    <location>
        <begin position="214"/>
        <end position="251"/>
    </location>
</feature>
<reference evidence="3 4" key="1">
    <citation type="journal article" date="2016" name="Mol. Biol. Evol.">
        <title>Comparative Genomics of Early-Diverging Mushroom-Forming Fungi Provides Insights into the Origins of Lignocellulose Decay Capabilities.</title>
        <authorList>
            <person name="Nagy L.G."/>
            <person name="Riley R."/>
            <person name="Tritt A."/>
            <person name="Adam C."/>
            <person name="Daum C."/>
            <person name="Floudas D."/>
            <person name="Sun H."/>
            <person name="Yadav J.S."/>
            <person name="Pangilinan J."/>
            <person name="Larsson K.H."/>
            <person name="Matsuura K."/>
            <person name="Barry K."/>
            <person name="Labutti K."/>
            <person name="Kuo R."/>
            <person name="Ohm R.A."/>
            <person name="Bhattacharya S.S."/>
            <person name="Shirouzu T."/>
            <person name="Yoshinaga Y."/>
            <person name="Martin F.M."/>
            <person name="Grigoriev I.V."/>
            <person name="Hibbett D.S."/>
        </authorList>
    </citation>
    <scope>NUCLEOTIDE SEQUENCE [LARGE SCALE GENOMIC DNA]</scope>
    <source>
        <strain evidence="3 4">HHB12733</strain>
    </source>
</reference>
<feature type="compositionally biased region" description="Low complexity" evidence="1">
    <location>
        <begin position="345"/>
        <end position="364"/>
    </location>
</feature>
<feature type="region of interest" description="Disordered" evidence="1">
    <location>
        <begin position="427"/>
        <end position="458"/>
    </location>
</feature>
<dbReference type="InParanoid" id="A0A165JLI4"/>
<dbReference type="InterPro" id="IPR018392">
    <property type="entry name" value="LysM"/>
</dbReference>
<gene>
    <name evidence="3" type="ORF">CALCODRAFT_305329</name>
</gene>
<evidence type="ECO:0000313" key="3">
    <source>
        <dbReference type="EMBL" id="KZT61999.1"/>
    </source>
</evidence>
<dbReference type="AlphaFoldDB" id="A0A165JLI4"/>
<keyword evidence="4" id="KW-1185">Reference proteome</keyword>
<dbReference type="Proteomes" id="UP000076842">
    <property type="component" value="Unassembled WGS sequence"/>
</dbReference>
<dbReference type="CDD" id="cd00118">
    <property type="entry name" value="LysM"/>
    <property type="match status" value="1"/>
</dbReference>
<dbReference type="Pfam" id="PF01476">
    <property type="entry name" value="LysM"/>
    <property type="match status" value="1"/>
</dbReference>
<feature type="compositionally biased region" description="Basic and acidic residues" evidence="1">
    <location>
        <begin position="398"/>
        <end position="407"/>
    </location>
</feature>
<dbReference type="EMBL" id="KV423919">
    <property type="protein sequence ID" value="KZT61999.1"/>
    <property type="molecule type" value="Genomic_DNA"/>
</dbReference>
<dbReference type="PANTHER" id="PTHR20932">
    <property type="entry name" value="LYSM AND PUTATIVE PEPTIDOGLYCAN-BINDING DOMAIN-CONTAINING PROTEIN"/>
    <property type="match status" value="1"/>
</dbReference>
<organism evidence="3 4">
    <name type="scientific">Calocera cornea HHB12733</name>
    <dbReference type="NCBI Taxonomy" id="1353952"/>
    <lineage>
        <taxon>Eukaryota</taxon>
        <taxon>Fungi</taxon>
        <taxon>Dikarya</taxon>
        <taxon>Basidiomycota</taxon>
        <taxon>Agaricomycotina</taxon>
        <taxon>Dacrymycetes</taxon>
        <taxon>Dacrymycetales</taxon>
        <taxon>Dacrymycetaceae</taxon>
        <taxon>Calocera</taxon>
    </lineage>
</organism>
<evidence type="ECO:0000313" key="4">
    <source>
        <dbReference type="Proteomes" id="UP000076842"/>
    </source>
</evidence>
<proteinExistence type="predicted"/>
<feature type="domain" description="LysM" evidence="2">
    <location>
        <begin position="161"/>
        <end position="205"/>
    </location>
</feature>
<feature type="region of interest" description="Disordered" evidence="1">
    <location>
        <begin position="379"/>
        <end position="410"/>
    </location>
</feature>
<dbReference type="OrthoDB" id="2107166at2759"/>
<dbReference type="InterPro" id="IPR045030">
    <property type="entry name" value="LYSM1-4"/>
</dbReference>
<evidence type="ECO:0000256" key="1">
    <source>
        <dbReference type="SAM" id="MobiDB-lite"/>
    </source>
</evidence>
<protein>
    <submittedName>
        <fullName evidence="3">Carbohydrate-binding module family 50 protein</fullName>
    </submittedName>
</protein>
<dbReference type="STRING" id="1353952.A0A165JLI4"/>
<feature type="compositionally biased region" description="Low complexity" evidence="1">
    <location>
        <begin position="385"/>
        <end position="397"/>
    </location>
</feature>
<evidence type="ECO:0000259" key="2">
    <source>
        <dbReference type="PROSITE" id="PS51782"/>
    </source>
</evidence>
<accession>A0A165JLI4</accession>
<feature type="region of interest" description="Disordered" evidence="1">
    <location>
        <begin position="327"/>
        <end position="367"/>
    </location>
</feature>
<feature type="region of interest" description="Disordered" evidence="1">
    <location>
        <begin position="121"/>
        <end position="140"/>
    </location>
</feature>
<dbReference type="PANTHER" id="PTHR20932:SF8">
    <property type="entry name" value="LD22649P"/>
    <property type="match status" value="1"/>
</dbReference>
<sequence length="458" mass="49194">MPRTYPAQRPATTTSMPSRCGRTPTRRRPSAPLARLRSLMGTDAPSRTGRIPTRSPRTRLCISRAMGSPRACRRARVCSACSRGASGWTGGMRACSGGEGGGARRWSGRPRVHRRRLSWERGASRRATARRSSRSSMVSKSSCTRSVYVSPVFDIARLTRTSSQVKPTDSLAGVALKYNVPLATLRRTNKLWSSDPIHLRSVLYIPVAVAVPKHTSQSQPQPQSRSQSQSHTHTQASPRPAFPHSESVPVPIISPSPPLLGPSASPDQSQLPTHDSAATLRATATATATANERRIVPADELSFFPPPKDSTALPFFPSPLPVSMAFPPLPADPPGRRHARTSTISALPHPASSLSASPSGSPRPHTLLDIFKSLPDVSALGRGPRSSLDSVSVSLGSRGEEREREEAAGAEVEVEMEMAVVGVRGGRRLNEPMKPSPGMIIQRGGARGDEAEEEDAWL</sequence>
<dbReference type="PROSITE" id="PS51782">
    <property type="entry name" value="LYSM"/>
    <property type="match status" value="1"/>
</dbReference>
<dbReference type="SUPFAM" id="SSF54106">
    <property type="entry name" value="LysM domain"/>
    <property type="match status" value="1"/>
</dbReference>
<dbReference type="Gene3D" id="3.10.350.10">
    <property type="entry name" value="LysM domain"/>
    <property type="match status" value="1"/>
</dbReference>
<feature type="region of interest" description="Disordered" evidence="1">
    <location>
        <begin position="213"/>
        <end position="275"/>
    </location>
</feature>